<comment type="caution">
    <text evidence="2">The sequence shown here is derived from an EMBL/GenBank/DDBJ whole genome shotgun (WGS) entry which is preliminary data.</text>
</comment>
<accession>A0ABW7YYM0</accession>
<evidence type="ECO:0000313" key="3">
    <source>
        <dbReference type="Proteomes" id="UP001612741"/>
    </source>
</evidence>
<evidence type="ECO:0000256" key="1">
    <source>
        <dbReference type="SAM" id="MobiDB-lite"/>
    </source>
</evidence>
<protein>
    <submittedName>
        <fullName evidence="2">Uncharacterized protein</fullName>
    </submittedName>
</protein>
<feature type="region of interest" description="Disordered" evidence="1">
    <location>
        <begin position="62"/>
        <end position="104"/>
    </location>
</feature>
<feature type="compositionally biased region" description="Basic residues" evidence="1">
    <location>
        <begin position="86"/>
        <end position="96"/>
    </location>
</feature>
<feature type="compositionally biased region" description="Pro residues" evidence="1">
    <location>
        <begin position="64"/>
        <end position="85"/>
    </location>
</feature>
<name>A0ABW7YYM0_9ACTN</name>
<evidence type="ECO:0000313" key="2">
    <source>
        <dbReference type="EMBL" id="MFI6500369.1"/>
    </source>
</evidence>
<keyword evidence="3" id="KW-1185">Reference proteome</keyword>
<dbReference type="EMBL" id="JBITGY010000006">
    <property type="protein sequence ID" value="MFI6500369.1"/>
    <property type="molecule type" value="Genomic_DNA"/>
</dbReference>
<gene>
    <name evidence="2" type="ORF">ACIBG2_23525</name>
</gene>
<proteinExistence type="predicted"/>
<dbReference type="Proteomes" id="UP001612741">
    <property type="component" value="Unassembled WGS sequence"/>
</dbReference>
<sequence>MPAIHPIVRDPPWSWMDDDDQLLLMLVTTWALCSGRIPLRLPMDAHTEAELIAFWADDLTANPPYAPPPPKPPAPKPPAPGTSPPKPHRSRFRFARRRDVVGTP</sequence>
<reference evidence="2 3" key="1">
    <citation type="submission" date="2024-10" db="EMBL/GenBank/DDBJ databases">
        <title>The Natural Products Discovery Center: Release of the First 8490 Sequenced Strains for Exploring Actinobacteria Biosynthetic Diversity.</title>
        <authorList>
            <person name="Kalkreuter E."/>
            <person name="Kautsar S.A."/>
            <person name="Yang D."/>
            <person name="Bader C.D."/>
            <person name="Teijaro C.N."/>
            <person name="Fluegel L."/>
            <person name="Davis C.M."/>
            <person name="Simpson J.R."/>
            <person name="Lauterbach L."/>
            <person name="Steele A.D."/>
            <person name="Gui C."/>
            <person name="Meng S."/>
            <person name="Li G."/>
            <person name="Viehrig K."/>
            <person name="Ye F."/>
            <person name="Su P."/>
            <person name="Kiefer A.F."/>
            <person name="Nichols A."/>
            <person name="Cepeda A.J."/>
            <person name="Yan W."/>
            <person name="Fan B."/>
            <person name="Jiang Y."/>
            <person name="Adhikari A."/>
            <person name="Zheng C.-J."/>
            <person name="Schuster L."/>
            <person name="Cowan T.M."/>
            <person name="Smanski M.J."/>
            <person name="Chevrette M.G."/>
            <person name="De Carvalho L.P.S."/>
            <person name="Shen B."/>
        </authorList>
    </citation>
    <scope>NUCLEOTIDE SEQUENCE [LARGE SCALE GENOMIC DNA]</scope>
    <source>
        <strain evidence="2 3">NPDC050545</strain>
    </source>
</reference>
<organism evidence="2 3">
    <name type="scientific">Nonomuraea typhae</name>
    <dbReference type="NCBI Taxonomy" id="2603600"/>
    <lineage>
        <taxon>Bacteria</taxon>
        <taxon>Bacillati</taxon>
        <taxon>Actinomycetota</taxon>
        <taxon>Actinomycetes</taxon>
        <taxon>Streptosporangiales</taxon>
        <taxon>Streptosporangiaceae</taxon>
        <taxon>Nonomuraea</taxon>
    </lineage>
</organism>
<dbReference type="RefSeq" id="WP_397084233.1">
    <property type="nucleotide sequence ID" value="NZ_JBITGY010000006.1"/>
</dbReference>